<protein>
    <submittedName>
        <fullName evidence="1">Uncharacterized protein</fullName>
    </submittedName>
</protein>
<organism evidence="1 2">
    <name type="scientific">Bacteroides uniformis str. 3978 T3 ii</name>
    <dbReference type="NCBI Taxonomy" id="1339349"/>
    <lineage>
        <taxon>Bacteria</taxon>
        <taxon>Pseudomonadati</taxon>
        <taxon>Bacteroidota</taxon>
        <taxon>Bacteroidia</taxon>
        <taxon>Bacteroidales</taxon>
        <taxon>Bacteroidaceae</taxon>
        <taxon>Bacteroides</taxon>
    </lineage>
</organism>
<proteinExistence type="predicted"/>
<name>A0A078SCX6_BACUN</name>
<dbReference type="Proteomes" id="UP000028013">
    <property type="component" value="Unassembled WGS sequence"/>
</dbReference>
<reference evidence="1 2" key="1">
    <citation type="submission" date="2014-04" db="EMBL/GenBank/DDBJ databases">
        <authorList>
            <person name="Sears C."/>
            <person name="Carroll K."/>
            <person name="Sack B.R."/>
            <person name="Qadri F."/>
            <person name="Myers L.L."/>
            <person name="Chung G.-T."/>
            <person name="Escheverria P."/>
            <person name="Fraser C.M."/>
            <person name="Sadzewicz L."/>
            <person name="Shefchek K.A."/>
            <person name="Tallon L."/>
            <person name="Das S.P."/>
            <person name="Daugherty S."/>
            <person name="Mongodin E.F."/>
        </authorList>
    </citation>
    <scope>NUCLEOTIDE SEQUENCE [LARGE SCALE GENOMIC DNA]</scope>
    <source>
        <strain evidence="1 2">3978 T3 ii</strain>
    </source>
</reference>
<comment type="caution">
    <text evidence="1">The sequence shown here is derived from an EMBL/GenBank/DDBJ whole genome shotgun (WGS) entry which is preliminary data.</text>
</comment>
<dbReference type="EMBL" id="JNHN01000072">
    <property type="protein sequence ID" value="KDS58760.1"/>
    <property type="molecule type" value="Genomic_DNA"/>
</dbReference>
<dbReference type="AlphaFoldDB" id="A0A078SCX6"/>
<dbReference type="PATRIC" id="fig|1339349.3.peg.534"/>
<evidence type="ECO:0000313" key="2">
    <source>
        <dbReference type="Proteomes" id="UP000028013"/>
    </source>
</evidence>
<accession>A0A078SCX6</accession>
<gene>
    <name evidence="1" type="ORF">M094_3691</name>
</gene>
<sequence>MVMRVRSSYSPFLKFDFNQHYLPIIAHNLSGHTFTCRLPRFFFLYNKSIASCFLNRTIRHSIIGIQTRYRKKNYSNHTYTSFPCFLFHN</sequence>
<evidence type="ECO:0000313" key="1">
    <source>
        <dbReference type="EMBL" id="KDS58760.1"/>
    </source>
</evidence>